<dbReference type="SUPFAM" id="SSF46689">
    <property type="entry name" value="Homeodomain-like"/>
    <property type="match status" value="1"/>
</dbReference>
<evidence type="ECO:0000259" key="4">
    <source>
        <dbReference type="PROSITE" id="PS01124"/>
    </source>
</evidence>
<comment type="caution">
    <text evidence="5">The sequence shown here is derived from an EMBL/GenBank/DDBJ whole genome shotgun (WGS) entry which is preliminary data.</text>
</comment>
<dbReference type="InterPro" id="IPR020449">
    <property type="entry name" value="Tscrpt_reg_AraC-type_HTH"/>
</dbReference>
<gene>
    <name evidence="5" type="ORF">GCM10022218_13190</name>
</gene>
<dbReference type="PROSITE" id="PS00041">
    <property type="entry name" value="HTH_ARAC_FAMILY_1"/>
    <property type="match status" value="1"/>
</dbReference>
<reference evidence="6" key="1">
    <citation type="journal article" date="2019" name="Int. J. Syst. Evol. Microbiol.">
        <title>The Global Catalogue of Microorganisms (GCM) 10K type strain sequencing project: providing services to taxonomists for standard genome sequencing and annotation.</title>
        <authorList>
            <consortium name="The Broad Institute Genomics Platform"/>
            <consortium name="The Broad Institute Genome Sequencing Center for Infectious Disease"/>
            <person name="Wu L."/>
            <person name="Ma J."/>
        </authorList>
    </citation>
    <scope>NUCLEOTIDE SEQUENCE [LARGE SCALE GENOMIC DNA]</scope>
    <source>
        <strain evidence="6">JCM 16722</strain>
    </source>
</reference>
<protein>
    <recommendedName>
        <fullName evidence="4">HTH araC/xylS-type domain-containing protein</fullName>
    </recommendedName>
</protein>
<proteinExistence type="predicted"/>
<keyword evidence="3" id="KW-0804">Transcription</keyword>
<keyword evidence="6" id="KW-1185">Reference proteome</keyword>
<keyword evidence="1" id="KW-0805">Transcription regulation</keyword>
<feature type="domain" description="HTH araC/xylS-type" evidence="4">
    <location>
        <begin position="149"/>
        <end position="248"/>
    </location>
</feature>
<dbReference type="InterPro" id="IPR018060">
    <property type="entry name" value="HTH_AraC"/>
</dbReference>
<name>A0ABP7ZWE3_9SPHI</name>
<dbReference type="PROSITE" id="PS01124">
    <property type="entry name" value="HTH_ARAC_FAMILY_2"/>
    <property type="match status" value="1"/>
</dbReference>
<dbReference type="PRINTS" id="PR00032">
    <property type="entry name" value="HTHARAC"/>
</dbReference>
<evidence type="ECO:0000256" key="2">
    <source>
        <dbReference type="ARBA" id="ARBA00023125"/>
    </source>
</evidence>
<accession>A0ABP7ZWE3</accession>
<evidence type="ECO:0000256" key="1">
    <source>
        <dbReference type="ARBA" id="ARBA00023015"/>
    </source>
</evidence>
<sequence>MIEEIAYRPKYPLSGFIDYIWVGKSPNLTMDFVHHAALFTELIFSYGDDYDIRGINTEKINGRTGVQVLSGLKNRPFLTTTHGAYACIGLILKPFCYGILLPKLGSSSLEEVAAVLFDCLFTAENPDFAQAEKCLLRVFETVNTDPHLMRFEAHLATEMAGKGMLRDFSKLLLISQKSFIQKFRKHYFLTPSEYLNLYKVNKAVILLQNNSPERLTDIGLNAGFYDQSHFIRVFKKFSGYTPKEFSKFGAG</sequence>
<dbReference type="InterPro" id="IPR018062">
    <property type="entry name" value="HTH_AraC-typ_CS"/>
</dbReference>
<dbReference type="Pfam" id="PF12833">
    <property type="entry name" value="HTH_18"/>
    <property type="match status" value="1"/>
</dbReference>
<dbReference type="Gene3D" id="1.10.10.60">
    <property type="entry name" value="Homeodomain-like"/>
    <property type="match status" value="1"/>
</dbReference>
<dbReference type="PANTHER" id="PTHR43280:SF28">
    <property type="entry name" value="HTH-TYPE TRANSCRIPTIONAL ACTIVATOR RHAS"/>
    <property type="match status" value="1"/>
</dbReference>
<evidence type="ECO:0000256" key="3">
    <source>
        <dbReference type="ARBA" id="ARBA00023163"/>
    </source>
</evidence>
<dbReference type="SMART" id="SM00342">
    <property type="entry name" value="HTH_ARAC"/>
    <property type="match status" value="1"/>
</dbReference>
<evidence type="ECO:0000313" key="5">
    <source>
        <dbReference type="EMBL" id="GAA4172111.1"/>
    </source>
</evidence>
<dbReference type="InterPro" id="IPR009057">
    <property type="entry name" value="Homeodomain-like_sf"/>
</dbReference>
<keyword evidence="2" id="KW-0238">DNA-binding</keyword>
<organism evidence="5 6">
    <name type="scientific">Sphingobacterium ginsenosidimutans</name>
    <dbReference type="NCBI Taxonomy" id="687845"/>
    <lineage>
        <taxon>Bacteria</taxon>
        <taxon>Pseudomonadati</taxon>
        <taxon>Bacteroidota</taxon>
        <taxon>Sphingobacteriia</taxon>
        <taxon>Sphingobacteriales</taxon>
        <taxon>Sphingobacteriaceae</taxon>
        <taxon>Sphingobacterium</taxon>
    </lineage>
</organism>
<dbReference type="EMBL" id="BAAAZK010000002">
    <property type="protein sequence ID" value="GAA4172111.1"/>
    <property type="molecule type" value="Genomic_DNA"/>
</dbReference>
<evidence type="ECO:0000313" key="6">
    <source>
        <dbReference type="Proteomes" id="UP001500167"/>
    </source>
</evidence>
<dbReference type="PANTHER" id="PTHR43280">
    <property type="entry name" value="ARAC-FAMILY TRANSCRIPTIONAL REGULATOR"/>
    <property type="match status" value="1"/>
</dbReference>
<dbReference type="Proteomes" id="UP001500167">
    <property type="component" value="Unassembled WGS sequence"/>
</dbReference>
<dbReference type="RefSeq" id="WP_346085057.1">
    <property type="nucleotide sequence ID" value="NZ_BAAAZK010000002.1"/>
</dbReference>